<comment type="caution">
    <text evidence="2">The sequence shown here is derived from an EMBL/GenBank/DDBJ whole genome shotgun (WGS) entry which is preliminary data.</text>
</comment>
<dbReference type="EMBL" id="JBHUDP010000019">
    <property type="protein sequence ID" value="MFD1687623.1"/>
    <property type="molecule type" value="Genomic_DNA"/>
</dbReference>
<accession>A0ABD6E030</accession>
<sequence length="199" mass="20963">MSYDDVRIGRFLDDVASARVAPAGGTVVAVAGAMGAALCEMACVHTINAREADDGDEGAAPERSFEDLREDFARQRRRLLALADQDATLVDDLFGGDASEPTERLEKRATGIPLATAEASLIVLEEAAVVVDRGRSGVVADARAGAYLADATLRASLSTVRVNATALSDRPFAETMTERADTLAKSAAAVRRDVLQDGR</sequence>
<reference evidence="2 3" key="1">
    <citation type="journal article" date="2019" name="Int. J. Syst. Evol. Microbiol.">
        <title>The Global Catalogue of Microorganisms (GCM) 10K type strain sequencing project: providing services to taxonomists for standard genome sequencing and annotation.</title>
        <authorList>
            <consortium name="The Broad Institute Genomics Platform"/>
            <consortium name="The Broad Institute Genome Sequencing Center for Infectious Disease"/>
            <person name="Wu L."/>
            <person name="Ma J."/>
        </authorList>
    </citation>
    <scope>NUCLEOTIDE SEQUENCE [LARGE SCALE GENOMIC DNA]</scope>
    <source>
        <strain evidence="2 3">CGMCC 1.10387</strain>
    </source>
</reference>
<keyword evidence="3" id="KW-1185">Reference proteome</keyword>
<organism evidence="2 3">
    <name type="scientific">Halobellus litoreus</name>
    <dbReference type="NCBI Taxonomy" id="755310"/>
    <lineage>
        <taxon>Archaea</taxon>
        <taxon>Methanobacteriati</taxon>
        <taxon>Methanobacteriota</taxon>
        <taxon>Stenosarchaea group</taxon>
        <taxon>Halobacteria</taxon>
        <taxon>Halobacteriales</taxon>
        <taxon>Haloferacaceae</taxon>
        <taxon>Halobellus</taxon>
    </lineage>
</organism>
<gene>
    <name evidence="2" type="ORF">ACFSAS_18750</name>
</gene>
<dbReference type="InterPro" id="IPR007044">
    <property type="entry name" value="Cyclodeamin/CycHdrlase"/>
</dbReference>
<evidence type="ECO:0000313" key="3">
    <source>
        <dbReference type="Proteomes" id="UP001597092"/>
    </source>
</evidence>
<dbReference type="Proteomes" id="UP001597092">
    <property type="component" value="Unassembled WGS sequence"/>
</dbReference>
<dbReference type="AlphaFoldDB" id="A0ABD6E030"/>
<proteinExistence type="predicted"/>
<dbReference type="SUPFAM" id="SSF101262">
    <property type="entry name" value="Methenyltetrahydrofolate cyclohydrolase-like"/>
    <property type="match status" value="1"/>
</dbReference>
<dbReference type="InterPro" id="IPR036178">
    <property type="entry name" value="Formintransfe-cycloase-like_sf"/>
</dbReference>
<evidence type="ECO:0000259" key="1">
    <source>
        <dbReference type="Pfam" id="PF04961"/>
    </source>
</evidence>
<evidence type="ECO:0000313" key="2">
    <source>
        <dbReference type="EMBL" id="MFD1687623.1"/>
    </source>
</evidence>
<name>A0ABD6E030_9EURY</name>
<dbReference type="Pfam" id="PF04961">
    <property type="entry name" value="FTCD_C"/>
    <property type="match status" value="1"/>
</dbReference>
<protein>
    <submittedName>
        <fullName evidence="2">Cyclodeaminase/cyclohydrolase family protein</fullName>
    </submittedName>
</protein>
<feature type="domain" description="Cyclodeaminase/cyclohydrolase" evidence="1">
    <location>
        <begin position="8"/>
        <end position="181"/>
    </location>
</feature>
<dbReference type="Gene3D" id="1.20.120.680">
    <property type="entry name" value="Formiminotetrahydrofolate cyclodeaminase monomer, up-and-down helical bundle"/>
    <property type="match status" value="1"/>
</dbReference>
<dbReference type="RefSeq" id="WP_256307156.1">
    <property type="nucleotide sequence ID" value="NZ_JANHAW010000002.1"/>
</dbReference>